<evidence type="ECO:0000313" key="12">
    <source>
        <dbReference type="EMBL" id="KFW06971.1"/>
    </source>
</evidence>
<dbReference type="AlphaFoldDB" id="A0A093LCY3"/>
<feature type="transmembrane region" description="Helical" evidence="10">
    <location>
        <begin position="189"/>
        <end position="209"/>
    </location>
</feature>
<feature type="domain" description="RING-type" evidence="11">
    <location>
        <begin position="5"/>
        <end position="52"/>
    </location>
</feature>
<keyword evidence="3" id="KW-0479">Metal-binding</keyword>
<evidence type="ECO:0000256" key="7">
    <source>
        <dbReference type="ARBA" id="ARBA00031239"/>
    </source>
</evidence>
<keyword evidence="10" id="KW-0812">Transmembrane</keyword>
<organism evidence="12 13">
    <name type="scientific">Eurypyga helias</name>
    <name type="common">Sunbittern</name>
    <name type="synonym">Ardea helias</name>
    <dbReference type="NCBI Taxonomy" id="54383"/>
    <lineage>
        <taxon>Eukaryota</taxon>
        <taxon>Metazoa</taxon>
        <taxon>Chordata</taxon>
        <taxon>Craniata</taxon>
        <taxon>Vertebrata</taxon>
        <taxon>Euteleostomi</taxon>
        <taxon>Archelosauria</taxon>
        <taxon>Archosauria</taxon>
        <taxon>Dinosauria</taxon>
        <taxon>Saurischia</taxon>
        <taxon>Theropoda</taxon>
        <taxon>Coelurosauria</taxon>
        <taxon>Aves</taxon>
        <taxon>Neognathae</taxon>
        <taxon>Neoaves</taxon>
        <taxon>Phaethontimorphae</taxon>
        <taxon>Eurypygiformes</taxon>
        <taxon>Eurypygidae</taxon>
        <taxon>Eurypyga</taxon>
    </lineage>
</organism>
<gene>
    <name evidence="12" type="ORF">N326_05497</name>
</gene>
<evidence type="ECO:0000256" key="2">
    <source>
        <dbReference type="ARBA" id="ARBA00014050"/>
    </source>
</evidence>
<dbReference type="UniPathway" id="UPA00143"/>
<comment type="subunit">
    <text evidence="1">Interacts with ATP6V0C.</text>
</comment>
<name>A0A093LCY3_EURHL</name>
<dbReference type="InterPro" id="IPR001841">
    <property type="entry name" value="Znf_RING"/>
</dbReference>
<evidence type="ECO:0000256" key="10">
    <source>
        <dbReference type="SAM" id="Phobius"/>
    </source>
</evidence>
<keyword evidence="4 8" id="KW-0863">Zinc-finger</keyword>
<dbReference type="SUPFAM" id="SSF57850">
    <property type="entry name" value="RING/U-box"/>
    <property type="match status" value="1"/>
</dbReference>
<accession>A0A093LCY3</accession>
<dbReference type="PROSITE" id="PS50089">
    <property type="entry name" value="ZF_RING_2"/>
    <property type="match status" value="1"/>
</dbReference>
<evidence type="ECO:0000256" key="9">
    <source>
        <dbReference type="SAM" id="MobiDB-lite"/>
    </source>
</evidence>
<dbReference type="InterPro" id="IPR017907">
    <property type="entry name" value="Znf_RING_CS"/>
</dbReference>
<feature type="transmembrane region" description="Helical" evidence="10">
    <location>
        <begin position="162"/>
        <end position="183"/>
    </location>
</feature>
<evidence type="ECO:0000313" key="13">
    <source>
        <dbReference type="Proteomes" id="UP000054232"/>
    </source>
</evidence>
<feature type="region of interest" description="Disordered" evidence="9">
    <location>
        <begin position="120"/>
        <end position="147"/>
    </location>
</feature>
<keyword evidence="10" id="KW-1133">Transmembrane helix</keyword>
<evidence type="ECO:0000256" key="4">
    <source>
        <dbReference type="ARBA" id="ARBA00022771"/>
    </source>
</evidence>
<feature type="compositionally biased region" description="Low complexity" evidence="9">
    <location>
        <begin position="120"/>
        <end position="129"/>
    </location>
</feature>
<dbReference type="GO" id="GO:0016567">
    <property type="term" value="P:protein ubiquitination"/>
    <property type="evidence" value="ECO:0007669"/>
    <property type="project" value="UniProtKB-UniPathway"/>
</dbReference>
<sequence length="220" mass="24289">DGLECKICYQRFTIHSRKPKLLDCLHRVCASCATRILRTGDGYPCLNCPFCRRETELPEGEVEGLPSDTNVMSRLVLEDKPAWNSDCKGVVVIPKNLASSAPSHGSNCLVITITEIGRAPPRTPSTAPRGYADHGTELPPRNSQRQLGQERFSKLRRCIPRILVWLLGCLYFGSLPLGIYLLVIQKATLGVACVSFVPASLTACLLYGICQRLCHSSWDC</sequence>
<evidence type="ECO:0000256" key="3">
    <source>
        <dbReference type="ARBA" id="ARBA00022723"/>
    </source>
</evidence>
<evidence type="ECO:0000256" key="8">
    <source>
        <dbReference type="PROSITE-ProRule" id="PRU00175"/>
    </source>
</evidence>
<dbReference type="InterPro" id="IPR042285">
    <property type="entry name" value="RNF182"/>
</dbReference>
<feature type="non-terminal residue" evidence="12">
    <location>
        <position position="220"/>
    </location>
</feature>
<reference evidence="12 13" key="1">
    <citation type="submission" date="2014-04" db="EMBL/GenBank/DDBJ databases">
        <title>Genome evolution of avian class.</title>
        <authorList>
            <person name="Zhang G."/>
            <person name="Li C."/>
        </authorList>
    </citation>
    <scope>NUCLEOTIDE SEQUENCE [LARGE SCALE GENOMIC DNA]</scope>
    <source>
        <strain evidence="12">BGI_N326</strain>
    </source>
</reference>
<dbReference type="SMART" id="SM00184">
    <property type="entry name" value="RING"/>
    <property type="match status" value="1"/>
</dbReference>
<feature type="non-terminal residue" evidence="12">
    <location>
        <position position="1"/>
    </location>
</feature>
<dbReference type="PANTHER" id="PTHR46675">
    <property type="entry name" value="E3 UBIQUITIN-PROTEIN LIGASE RNF182"/>
    <property type="match status" value="1"/>
</dbReference>
<dbReference type="PROSITE" id="PS00518">
    <property type="entry name" value="ZF_RING_1"/>
    <property type="match status" value="1"/>
</dbReference>
<evidence type="ECO:0000259" key="11">
    <source>
        <dbReference type="PROSITE" id="PS50089"/>
    </source>
</evidence>
<protein>
    <recommendedName>
        <fullName evidence="2">E3 ubiquitin-protein ligase RNF182</fullName>
    </recommendedName>
    <alternativeName>
        <fullName evidence="7">RING finger protein 182</fullName>
    </alternativeName>
    <alternativeName>
        <fullName evidence="6">RING-type E3 ubiquitin transferase RNF182</fullName>
    </alternativeName>
</protein>
<dbReference type="Gene3D" id="3.30.40.10">
    <property type="entry name" value="Zinc/RING finger domain, C3HC4 (zinc finger)"/>
    <property type="match status" value="1"/>
</dbReference>
<dbReference type="InterPro" id="IPR013083">
    <property type="entry name" value="Znf_RING/FYVE/PHD"/>
</dbReference>
<keyword evidence="13" id="KW-1185">Reference proteome</keyword>
<dbReference type="GO" id="GO:0008270">
    <property type="term" value="F:zinc ion binding"/>
    <property type="evidence" value="ECO:0007669"/>
    <property type="project" value="UniProtKB-KW"/>
</dbReference>
<keyword evidence="10" id="KW-0472">Membrane</keyword>
<dbReference type="Proteomes" id="UP000054232">
    <property type="component" value="Unassembled WGS sequence"/>
</dbReference>
<keyword evidence="5" id="KW-0862">Zinc</keyword>
<proteinExistence type="predicted"/>
<dbReference type="EMBL" id="KK570276">
    <property type="protein sequence ID" value="KFW06971.1"/>
    <property type="molecule type" value="Genomic_DNA"/>
</dbReference>
<evidence type="ECO:0000256" key="5">
    <source>
        <dbReference type="ARBA" id="ARBA00022833"/>
    </source>
</evidence>
<dbReference type="PANTHER" id="PTHR46675:SF1">
    <property type="entry name" value="E3 UBIQUITIN-PROTEIN LIGASE RNF182"/>
    <property type="match status" value="1"/>
</dbReference>
<evidence type="ECO:0000256" key="6">
    <source>
        <dbReference type="ARBA" id="ARBA00030086"/>
    </source>
</evidence>
<evidence type="ECO:0000256" key="1">
    <source>
        <dbReference type="ARBA" id="ARBA00011482"/>
    </source>
</evidence>